<feature type="transmembrane region" description="Helical" evidence="1">
    <location>
        <begin position="294"/>
        <end position="313"/>
    </location>
</feature>
<feature type="transmembrane region" description="Helical" evidence="1">
    <location>
        <begin position="126"/>
        <end position="146"/>
    </location>
</feature>
<proteinExistence type="predicted"/>
<evidence type="ECO:0008006" key="4">
    <source>
        <dbReference type="Google" id="ProtNLM"/>
    </source>
</evidence>
<feature type="transmembrane region" description="Helical" evidence="1">
    <location>
        <begin position="12"/>
        <end position="32"/>
    </location>
</feature>
<feature type="transmembrane region" description="Helical" evidence="1">
    <location>
        <begin position="269"/>
        <end position="287"/>
    </location>
</feature>
<feature type="transmembrane region" description="Helical" evidence="1">
    <location>
        <begin position="93"/>
        <end position="114"/>
    </location>
</feature>
<reference evidence="2 3" key="1">
    <citation type="submission" date="2023-02" db="EMBL/GenBank/DDBJ databases">
        <title>Genome Sequence of L. cardiaca H63T.</title>
        <authorList>
            <person name="Lopez A.E."/>
            <person name="Cianciotto N.P."/>
        </authorList>
    </citation>
    <scope>NUCLEOTIDE SEQUENCE [LARGE SCALE GENOMIC DNA]</scope>
    <source>
        <strain evidence="2 3">H63</strain>
    </source>
</reference>
<sequence length="515" mass="60011">MTSFPGRIHYYLFPCLFLISLVVIEWLEILHLNNGVFSYTLDDPYIHLSLAKHIANGEYGFNHSEVSSPSSSVLWPFLLSLFSHLSFYEFMPLFLNSLFSLLILSVFILLCLSVDPKNSQIQWKHVFLFCILIPAINLVGLIFSGMEHSLQMLFSVLLISGLIRESRTQYFPRWLAVVIVIGPLIRYENLSLLLPALFFLFYRGHRKEVIYTSIGLLVLLSLFSIFLLYLGQPILPASILNKIGFAQYPSFREELFEQFNLNLTQRQGLIFLILLFIFTVVISFSKLTLIKKQLLSVVSISLLLHLFLGKFNWFHRYELYLYAAILLLIFYLYFDSYYQSKTPNTWYVLLLIGTFLAGYPYFTVLITLPQATNNVYLQQYQMRKFVINWVKSPVAVNDIGWVSFNNPYYVLDLWGLGSYDIYKKRSAHKNTLWMDKTIKKSHVKLVMLYKEWFYTVPSNWVSLGCLSFVGPRVSVADKTVNFYATDEKYVPELKQQLEFFKKELPAGDIFNPDCN</sequence>
<organism evidence="2 3">
    <name type="scientific">Legionella cardiaca</name>
    <dbReference type="NCBI Taxonomy" id="1071983"/>
    <lineage>
        <taxon>Bacteria</taxon>
        <taxon>Pseudomonadati</taxon>
        <taxon>Pseudomonadota</taxon>
        <taxon>Gammaproteobacteria</taxon>
        <taxon>Legionellales</taxon>
        <taxon>Legionellaceae</taxon>
        <taxon>Legionella</taxon>
    </lineage>
</organism>
<evidence type="ECO:0000313" key="3">
    <source>
        <dbReference type="Proteomes" id="UP001222087"/>
    </source>
</evidence>
<protein>
    <recommendedName>
        <fullName evidence="4">Glycosyltransferase RgtA/B/C/D-like domain-containing protein</fullName>
    </recommendedName>
</protein>
<accession>A0ABY8AUX2</accession>
<feature type="transmembrane region" description="Helical" evidence="1">
    <location>
        <begin position="319"/>
        <end position="334"/>
    </location>
</feature>
<feature type="transmembrane region" description="Helical" evidence="1">
    <location>
        <begin position="346"/>
        <end position="368"/>
    </location>
</feature>
<keyword evidence="3" id="KW-1185">Reference proteome</keyword>
<feature type="transmembrane region" description="Helical" evidence="1">
    <location>
        <begin position="174"/>
        <end position="202"/>
    </location>
</feature>
<keyword evidence="1" id="KW-1133">Transmembrane helix</keyword>
<dbReference type="EMBL" id="CP119078">
    <property type="protein sequence ID" value="WED44463.1"/>
    <property type="molecule type" value="Genomic_DNA"/>
</dbReference>
<gene>
    <name evidence="2" type="ORF">PXX05_06675</name>
</gene>
<feature type="transmembrane region" description="Helical" evidence="1">
    <location>
        <begin position="209"/>
        <end position="230"/>
    </location>
</feature>
<dbReference type="Proteomes" id="UP001222087">
    <property type="component" value="Chromosome"/>
</dbReference>
<dbReference type="RefSeq" id="WP_275090281.1">
    <property type="nucleotide sequence ID" value="NZ_CP119078.1"/>
</dbReference>
<evidence type="ECO:0000313" key="2">
    <source>
        <dbReference type="EMBL" id="WED44463.1"/>
    </source>
</evidence>
<evidence type="ECO:0000256" key="1">
    <source>
        <dbReference type="SAM" id="Phobius"/>
    </source>
</evidence>
<name>A0ABY8AUX2_9GAMM</name>
<keyword evidence="1" id="KW-0472">Membrane</keyword>
<keyword evidence="1" id="KW-0812">Transmembrane</keyword>